<feature type="transmembrane region" description="Helical" evidence="2">
    <location>
        <begin position="6"/>
        <end position="23"/>
    </location>
</feature>
<evidence type="ECO:0000256" key="2">
    <source>
        <dbReference type="SAM" id="Phobius"/>
    </source>
</evidence>
<protein>
    <submittedName>
        <fullName evidence="3">Uncharacterized protein</fullName>
    </submittedName>
</protein>
<reference evidence="3" key="1">
    <citation type="journal article" date="2021" name="Proc. Natl. Acad. Sci. U.S.A.">
        <title>A Catalog of Tens of Thousands of Viruses from Human Metagenomes Reveals Hidden Associations with Chronic Diseases.</title>
        <authorList>
            <person name="Tisza M.J."/>
            <person name="Buck C.B."/>
        </authorList>
    </citation>
    <scope>NUCLEOTIDE SEQUENCE</scope>
    <source>
        <strain evidence="3">Ctj495</strain>
    </source>
</reference>
<keyword evidence="2" id="KW-0472">Membrane</keyword>
<evidence type="ECO:0000256" key="1">
    <source>
        <dbReference type="SAM" id="MobiDB-lite"/>
    </source>
</evidence>
<name>A0A8S5LDM6_9CAUD</name>
<proteinExistence type="predicted"/>
<organism evidence="3">
    <name type="scientific">Siphoviridae sp. ctj495</name>
    <dbReference type="NCBI Taxonomy" id="2823592"/>
    <lineage>
        <taxon>Viruses</taxon>
        <taxon>Duplodnaviria</taxon>
        <taxon>Heunggongvirae</taxon>
        <taxon>Uroviricota</taxon>
        <taxon>Caudoviricetes</taxon>
    </lineage>
</organism>
<evidence type="ECO:0000313" key="3">
    <source>
        <dbReference type="EMBL" id="DAD68116.1"/>
    </source>
</evidence>
<feature type="region of interest" description="Disordered" evidence="1">
    <location>
        <begin position="49"/>
        <end position="94"/>
    </location>
</feature>
<keyword evidence="2" id="KW-0812">Transmembrane</keyword>
<keyword evidence="2" id="KW-1133">Transmembrane helix</keyword>
<sequence length="192" mass="21889">MLDKIAYFAAGAVTGGLGVYFVLARKFEQDFQEATIEINKELAEIAEAKHKERVGDGADPEDREPDPEPVVPSVAVDYSPTPVEDSDQEEVTKRTMDRQHFEAYQITEEEYRAKGHQEHVELTYYMEDDVFADNRGVPMQDTSWFDNIISGVSASDSIIYVRSMSRHADFEITILDDSYEHSVLGVEYYEDE</sequence>
<accession>A0A8S5LDM6</accession>
<dbReference type="EMBL" id="BK014692">
    <property type="protein sequence ID" value="DAD68116.1"/>
    <property type="molecule type" value="Genomic_DNA"/>
</dbReference>
<feature type="compositionally biased region" description="Acidic residues" evidence="1">
    <location>
        <begin position="58"/>
        <end position="67"/>
    </location>
</feature>